<keyword evidence="2" id="KW-1185">Reference proteome</keyword>
<dbReference type="Pfam" id="PF05521">
    <property type="entry name" value="Phage_HCP"/>
    <property type="match status" value="1"/>
</dbReference>
<gene>
    <name evidence="1" type="ORF">MAF45_09515</name>
</gene>
<name>A0ABS9MSU1_9BURK</name>
<proteinExistence type="predicted"/>
<dbReference type="InterPro" id="IPR008767">
    <property type="entry name" value="Phage_SPP1_head-tail_adaptor"/>
</dbReference>
<dbReference type="InterPro" id="IPR038666">
    <property type="entry name" value="SSP1_head-tail_sf"/>
</dbReference>
<accession>A0ABS9MSU1</accession>
<dbReference type="NCBIfam" id="TIGR01563">
    <property type="entry name" value="gp16_SPP1"/>
    <property type="match status" value="1"/>
</dbReference>
<evidence type="ECO:0000313" key="1">
    <source>
        <dbReference type="EMBL" id="MCG5031675.1"/>
    </source>
</evidence>
<dbReference type="EMBL" id="JAKNCT010000012">
    <property type="protein sequence ID" value="MCG5031675.1"/>
    <property type="molecule type" value="Genomic_DNA"/>
</dbReference>
<dbReference type="Gene3D" id="2.40.10.270">
    <property type="entry name" value="Bacteriophage SPP1 head-tail adaptor protein"/>
    <property type="match status" value="1"/>
</dbReference>
<dbReference type="RefSeq" id="WP_237980017.1">
    <property type="nucleotide sequence ID" value="NZ_JAKNCT010000012.1"/>
</dbReference>
<dbReference type="Proteomes" id="UP001297600">
    <property type="component" value="Unassembled WGS sequence"/>
</dbReference>
<protein>
    <submittedName>
        <fullName evidence="1">Phage head closure protein</fullName>
    </submittedName>
</protein>
<organism evidence="1 2">
    <name type="scientific">Mesosutterella porci</name>
    <dbReference type="NCBI Taxonomy" id="2915351"/>
    <lineage>
        <taxon>Bacteria</taxon>
        <taxon>Pseudomonadati</taxon>
        <taxon>Pseudomonadota</taxon>
        <taxon>Betaproteobacteria</taxon>
        <taxon>Burkholderiales</taxon>
        <taxon>Sutterellaceae</taxon>
        <taxon>Mesosutterella</taxon>
    </lineage>
</organism>
<reference evidence="1 2" key="1">
    <citation type="submission" date="2022-02" db="EMBL/GenBank/DDBJ databases">
        <title>Mesosutterella porci, a novel member of the family Sutterellaceae from pig feces.</title>
        <authorList>
            <person name="Wylensek D."/>
            <person name="Clavel T."/>
        </authorList>
    </citation>
    <scope>NUCLEOTIDE SEQUENCE [LARGE SCALE GENOMIC DNA]</scope>
    <source>
        <strain evidence="2">oilRF-744-wt-GAM-9</strain>
    </source>
</reference>
<comment type="caution">
    <text evidence="1">The sequence shown here is derived from an EMBL/GenBank/DDBJ whole genome shotgun (WGS) entry which is preliminary data.</text>
</comment>
<evidence type="ECO:0000313" key="2">
    <source>
        <dbReference type="Proteomes" id="UP001297600"/>
    </source>
</evidence>
<sequence length="116" mass="13103">MKLPQIGELQRPIDIYSLDTSPKDASDSTNDLALKLHAWAKVEVIGGVNYWGSVQAGYDVTHRFIVRYTKGTRPQDLTHATKILYEGAWYLVKRLTDMNDAHRFTALECEAQYGAS</sequence>